<dbReference type="EMBL" id="VYZN01000057">
    <property type="protein sequence ID" value="KAE9525891.1"/>
    <property type="molecule type" value="Genomic_DNA"/>
</dbReference>
<accession>A0A6G0T6T0</accession>
<dbReference type="AlphaFoldDB" id="A0A6G0T6T0"/>
<evidence type="ECO:0000313" key="1">
    <source>
        <dbReference type="EMBL" id="KAE9525891.1"/>
    </source>
</evidence>
<reference evidence="1 2" key="1">
    <citation type="submission" date="2019-08" db="EMBL/GenBank/DDBJ databases">
        <title>The genome of the soybean aphid Biotype 1, its phylome, world population structure and adaptation to the North American continent.</title>
        <authorList>
            <person name="Giordano R."/>
            <person name="Donthu R.K."/>
            <person name="Hernandez A.G."/>
            <person name="Wright C.L."/>
            <person name="Zimin A.V."/>
        </authorList>
    </citation>
    <scope>NUCLEOTIDE SEQUENCE [LARGE SCALE GENOMIC DNA]</scope>
    <source>
        <tissue evidence="1">Whole aphids</tissue>
    </source>
</reference>
<proteinExistence type="predicted"/>
<keyword evidence="2" id="KW-1185">Reference proteome</keyword>
<name>A0A6G0T6T0_APHGL</name>
<evidence type="ECO:0000313" key="2">
    <source>
        <dbReference type="Proteomes" id="UP000475862"/>
    </source>
</evidence>
<sequence length="227" mass="25506">MPANSLRSQPQEYLRMQQFLRQQFEDMSDLCKNDAWVPVVPLIPRNLSSVRTRLKFFSHKTKSCSQRHARLPTVCVKPNVANSLCLSANSPNVFMQPASFGNNSTTTRDGHWVSGSLAQETYGVVSDVACSSAQVNNGSGGRTTRGIRMHVCHDFVSGEFFFFGGRRKVHIFNVVTQLLQLFVHGIKITCSAWASKVQRVLHVVNFFLSLKLYFISVDAYLVERGDT</sequence>
<gene>
    <name evidence="1" type="ORF">AGLY_013940</name>
</gene>
<dbReference type="Proteomes" id="UP000475862">
    <property type="component" value="Unassembled WGS sequence"/>
</dbReference>
<protein>
    <submittedName>
        <fullName evidence="1">Uncharacterized protein</fullName>
    </submittedName>
</protein>
<comment type="caution">
    <text evidence="1">The sequence shown here is derived from an EMBL/GenBank/DDBJ whole genome shotgun (WGS) entry which is preliminary data.</text>
</comment>
<organism evidence="1 2">
    <name type="scientific">Aphis glycines</name>
    <name type="common">Soybean aphid</name>
    <dbReference type="NCBI Taxonomy" id="307491"/>
    <lineage>
        <taxon>Eukaryota</taxon>
        <taxon>Metazoa</taxon>
        <taxon>Ecdysozoa</taxon>
        <taxon>Arthropoda</taxon>
        <taxon>Hexapoda</taxon>
        <taxon>Insecta</taxon>
        <taxon>Pterygota</taxon>
        <taxon>Neoptera</taxon>
        <taxon>Paraneoptera</taxon>
        <taxon>Hemiptera</taxon>
        <taxon>Sternorrhyncha</taxon>
        <taxon>Aphidomorpha</taxon>
        <taxon>Aphidoidea</taxon>
        <taxon>Aphididae</taxon>
        <taxon>Aphidini</taxon>
        <taxon>Aphis</taxon>
        <taxon>Aphis</taxon>
    </lineage>
</organism>